<evidence type="ECO:0000313" key="3">
    <source>
        <dbReference type="WBParaSite" id="GPUH_0002598501-mRNA-1"/>
    </source>
</evidence>
<organism evidence="3">
    <name type="scientific">Gongylonema pulchrum</name>
    <dbReference type="NCBI Taxonomy" id="637853"/>
    <lineage>
        <taxon>Eukaryota</taxon>
        <taxon>Metazoa</taxon>
        <taxon>Ecdysozoa</taxon>
        <taxon>Nematoda</taxon>
        <taxon>Chromadorea</taxon>
        <taxon>Rhabditida</taxon>
        <taxon>Spirurina</taxon>
        <taxon>Spiruromorpha</taxon>
        <taxon>Spiruroidea</taxon>
        <taxon>Gongylonematidae</taxon>
        <taxon>Gongylonema</taxon>
    </lineage>
</organism>
<dbReference type="WBParaSite" id="GPUH_0002598501-mRNA-1">
    <property type="protein sequence ID" value="GPUH_0002598501-mRNA-1"/>
    <property type="gene ID" value="GPUH_0002598501"/>
</dbReference>
<keyword evidence="2" id="KW-1185">Reference proteome</keyword>
<dbReference type="EMBL" id="UYRT01107769">
    <property type="protein sequence ID" value="VDN44904.1"/>
    <property type="molecule type" value="Genomic_DNA"/>
</dbReference>
<evidence type="ECO:0000313" key="2">
    <source>
        <dbReference type="Proteomes" id="UP000271098"/>
    </source>
</evidence>
<reference evidence="3" key="1">
    <citation type="submission" date="2016-06" db="UniProtKB">
        <authorList>
            <consortium name="WormBaseParasite"/>
        </authorList>
    </citation>
    <scope>IDENTIFICATION</scope>
</reference>
<protein>
    <submittedName>
        <fullName evidence="1 3">Uncharacterized protein</fullName>
    </submittedName>
</protein>
<gene>
    <name evidence="1" type="ORF">GPUH_LOCUS25956</name>
</gene>
<dbReference type="AlphaFoldDB" id="A0A183EYB4"/>
<proteinExistence type="predicted"/>
<name>A0A183EYB4_9BILA</name>
<dbReference type="Proteomes" id="UP000271098">
    <property type="component" value="Unassembled WGS sequence"/>
</dbReference>
<accession>A0A183EYB4</accession>
<evidence type="ECO:0000313" key="1">
    <source>
        <dbReference type="EMBL" id="VDN44904.1"/>
    </source>
</evidence>
<reference evidence="1 2" key="2">
    <citation type="submission" date="2018-11" db="EMBL/GenBank/DDBJ databases">
        <authorList>
            <consortium name="Pathogen Informatics"/>
        </authorList>
    </citation>
    <scope>NUCLEOTIDE SEQUENCE [LARGE SCALE GENOMIC DNA]</scope>
</reference>
<sequence>MDEKQTADFVVPAAIVDFQEKKQQHQSPQDIKERAIASALATSENASETDRSTCKFAFIVKMGIFPAETWSNRDI</sequence>